<organism evidence="2 3">
    <name type="scientific">Solihabitans fulvus</name>
    <dbReference type="NCBI Taxonomy" id="1892852"/>
    <lineage>
        <taxon>Bacteria</taxon>
        <taxon>Bacillati</taxon>
        <taxon>Actinomycetota</taxon>
        <taxon>Actinomycetes</taxon>
        <taxon>Pseudonocardiales</taxon>
        <taxon>Pseudonocardiaceae</taxon>
        <taxon>Solihabitans</taxon>
    </lineage>
</organism>
<name>A0A5B2XPX9_9PSEU</name>
<keyword evidence="1" id="KW-0732">Signal</keyword>
<dbReference type="AlphaFoldDB" id="A0A5B2XPX9"/>
<sequence length="135" mass="14159">MPFHRRSILLGVKKVAFAVAAFAMTVTANLALSGPAHADQWGCGQGSFCVWNGTNGNGTGEYISGMCQIKGLNATLRNVNSLWNNGSGPVYVYWTDSVGTTQSTTLPAWKQVSDVNSDGSVPFTASQVVALGTPC</sequence>
<evidence type="ECO:0000313" key="2">
    <source>
        <dbReference type="EMBL" id="KAA2265115.1"/>
    </source>
</evidence>
<keyword evidence="3" id="KW-1185">Reference proteome</keyword>
<evidence type="ECO:0008006" key="4">
    <source>
        <dbReference type="Google" id="ProtNLM"/>
    </source>
</evidence>
<evidence type="ECO:0000256" key="1">
    <source>
        <dbReference type="SAM" id="SignalP"/>
    </source>
</evidence>
<reference evidence="2 3" key="1">
    <citation type="submission" date="2019-09" db="EMBL/GenBank/DDBJ databases">
        <title>Goodfellowia gen. nov., a new genus of the Pseudonocardineae related to Actinoalloteichus, containing Goodfellowia coeruleoviolacea gen. nov., comb. nov. gen. nov., comb. nov.</title>
        <authorList>
            <person name="Labeda D."/>
        </authorList>
    </citation>
    <scope>NUCLEOTIDE SEQUENCE [LARGE SCALE GENOMIC DNA]</scope>
    <source>
        <strain evidence="2 3">AN110305</strain>
    </source>
</reference>
<proteinExistence type="predicted"/>
<feature type="chain" id="PRO_5022936397" description="Peptidase inhibitor family I36" evidence="1">
    <location>
        <begin position="39"/>
        <end position="135"/>
    </location>
</feature>
<dbReference type="EMBL" id="VUOB01000009">
    <property type="protein sequence ID" value="KAA2265115.1"/>
    <property type="molecule type" value="Genomic_DNA"/>
</dbReference>
<dbReference type="Proteomes" id="UP000323454">
    <property type="component" value="Unassembled WGS sequence"/>
</dbReference>
<feature type="signal peptide" evidence="1">
    <location>
        <begin position="1"/>
        <end position="38"/>
    </location>
</feature>
<accession>A0A5B2XPX9</accession>
<dbReference type="OrthoDB" id="3700467at2"/>
<evidence type="ECO:0000313" key="3">
    <source>
        <dbReference type="Proteomes" id="UP000323454"/>
    </source>
</evidence>
<gene>
    <name evidence="2" type="ORF">F0L68_05500</name>
</gene>
<protein>
    <recommendedName>
        <fullName evidence="4">Peptidase inhibitor family I36</fullName>
    </recommendedName>
</protein>
<dbReference type="Pfam" id="PF03995">
    <property type="entry name" value="Inhibitor_I36"/>
    <property type="match status" value="1"/>
</dbReference>
<reference evidence="2 3" key="2">
    <citation type="submission" date="2019-09" db="EMBL/GenBank/DDBJ databases">
        <authorList>
            <person name="Jin C."/>
        </authorList>
    </citation>
    <scope>NUCLEOTIDE SEQUENCE [LARGE SCALE GENOMIC DNA]</scope>
    <source>
        <strain evidence="2 3">AN110305</strain>
    </source>
</reference>
<comment type="caution">
    <text evidence="2">The sequence shown here is derived from an EMBL/GenBank/DDBJ whole genome shotgun (WGS) entry which is preliminary data.</text>
</comment>